<dbReference type="InterPro" id="IPR049468">
    <property type="entry name" value="Restrct_endonuc-II-like_dom"/>
</dbReference>
<dbReference type="Pfam" id="PF13087">
    <property type="entry name" value="AAA_12"/>
    <property type="match status" value="1"/>
</dbReference>
<accession>A0A5S4YI92</accession>
<evidence type="ECO:0000256" key="1">
    <source>
        <dbReference type="SAM" id="Coils"/>
    </source>
</evidence>
<dbReference type="Pfam" id="PF13195">
    <property type="entry name" value="DUF4011"/>
    <property type="match status" value="1"/>
</dbReference>
<dbReference type="InterPro" id="IPR011009">
    <property type="entry name" value="Kinase-like_dom_sf"/>
</dbReference>
<dbReference type="PANTHER" id="PTHR10887:SF495">
    <property type="entry name" value="HELICASE SENATAXIN ISOFORM X1-RELATED"/>
    <property type="match status" value="1"/>
</dbReference>
<dbReference type="InterPro" id="IPR041677">
    <property type="entry name" value="DNA2/NAM7_AAA_11"/>
</dbReference>
<reference evidence="4 5" key="1">
    <citation type="submission" date="2019-08" db="EMBL/GenBank/DDBJ databases">
        <title>Bradyrhizobium hipponensis sp. nov., a rhizobium isolated from a Lupinus angustifolius root nodule in Tunisia.</title>
        <authorList>
            <person name="Off K."/>
            <person name="Rejili M."/>
            <person name="Mars M."/>
            <person name="Brachmann A."/>
            <person name="Marin M."/>
        </authorList>
    </citation>
    <scope>NUCLEOTIDE SEQUENCE [LARGE SCALE GENOMIC DNA]</scope>
    <source>
        <strain evidence="5">aSej3</strain>
    </source>
</reference>
<dbReference type="Pfam" id="PF00069">
    <property type="entry name" value="Pkinase"/>
    <property type="match status" value="1"/>
</dbReference>
<dbReference type="GO" id="GO:0005524">
    <property type="term" value="F:ATP binding"/>
    <property type="evidence" value="ECO:0007669"/>
    <property type="project" value="InterPro"/>
</dbReference>
<gene>
    <name evidence="4" type="ORF">FXV83_25780</name>
</gene>
<dbReference type="InterPro" id="IPR041679">
    <property type="entry name" value="DNA2/NAM7-like_C"/>
</dbReference>
<dbReference type="SUPFAM" id="SSF56112">
    <property type="entry name" value="Protein kinase-like (PK-like)"/>
    <property type="match status" value="1"/>
</dbReference>
<evidence type="ECO:0000256" key="2">
    <source>
        <dbReference type="SAM" id="MobiDB-lite"/>
    </source>
</evidence>
<name>A0A5S4YI92_9BRAD</name>
<dbReference type="Gene3D" id="3.40.50.300">
    <property type="entry name" value="P-loop containing nucleotide triphosphate hydrolases"/>
    <property type="match status" value="3"/>
</dbReference>
<dbReference type="PANTHER" id="PTHR10887">
    <property type="entry name" value="DNA2/NAM7 HELICASE FAMILY"/>
    <property type="match status" value="1"/>
</dbReference>
<sequence length="2087" mass="230680">MIRLCSNCDTERPVTEFFCEGTVDGHNCGWDLSSIDPTPPGQPQPVPPAPTPSNPTCRNEHANSPGDLICSTCGEILDESAPPVPLPEPGPQPDPEPSPAETIIDGWRLLDRIKSSSSVRERYTAVQDASGRRGVLTLYATASEPDGAIYDLLRKLPRDHVAEIIATGRWCERAYEVVEEFPGGTIADLSLDIGDRTALESFISELARAVHSLTEAGLRHRDLRPSTIFVRSRGPLDLAIGSFGSARLSEFDLDIASPLETTRYMAPEAIAGGVAAASDWWSLGMILLERITAGACFEGINEQAFLIHVLTNGVPLPENLDPSMDLLLRGLLASDRRQRWQWKEVQAWLAGEAVSAPAGQKAGEAEGRAPITLGGKQYRSAGSFALAAAEASNWDEARGLLLRGAVATWATEAGFDAKVPAALRQFARVEELNEDLKLSISLKTLNPSMPLIVRGNIVTPGWLLDHPDDGFSLITGPAPDLLRKVDADDLLWRLKLRAETVRKRLEQLDIEVEEDLLRVHLLSTSMARLSALWEEKRRLLPDSDHAGIVSLVERRQSAEEDLIILLSASPSQFRSVEEVIEEAAKQASSAGLSAFSKEEAAARLARPRREIYQAVDERIQNFARCGISTVDEWADEFRLDRRMPIGRALALLSVPKDTWKPLPKQGYVSTILDFFAKRISGGVLRGPLTRMLIGKTARIDLTELNTARLPGSEILSLLLARAGRAVNIDPAAFSENEGLERRLRSLHSHALLYKRDTGIDGLYMGFPFLLMRDGKPNTKPRIAPVLLWPVSVSPEVGNRGHVTIGYGREKNAETEAEHVVVNPALEGMVGIPEARRWQEAADELLTRGSLTTQDVMDAFSQLATPTGSELAPLPGKDVKVGSHERQIVPAAVLFHLAFMGQAVMKDLQLLRGMPPTATALEAALRLTDQRSAPPTPAPVREIDRYFTADSDPSQEAAVIEARQAPGLVIEGPPGTGKSQTIVNMVADAIGRGKSLLVICQKQPAIDVVRKRLERERLADRFVMITDATRDREAIVGSIRSQVEALHSRPAGGSPAWKRDRERLAARIDVLEAELDRQQAALHEVENRTGLTYRSLLGELLAIEENEPKPIDAPALRSLLSDLHPSDIATVEENCGPLARYWLPAKFEGNPLSSLKVFNPDRGAAEEFGTSLRAFSDLEAGRGNAEAETADSLRISDFDSFRQWLRTAEQLRSISEGLCANLGRWLPMFRSPEGSGSKGTNMLAGLVWLEERLASLDPSAHQPDQVQKLVGVHDDELRSASELAAAVLQPAKGLAMINPMRWLRKRRLRALLTTMSFANDDRAISSFHRGAELELVLRPLRMQLAGYLTALFGKAPDHDVAPGKLAEFSRNLHSILAVVHNLVTVIDDCPNRAELDRAAMTGKVEGIDEFFGRVDRALRRQDVRQQSHAALDDLARYVDAAWIESRRSTIDGGRSNEAALAEILQALPMLLPYQEFRLRSVRLGDKERAIFRTLRSKEAELSLIGTGDLDSCIRATIGREARLAWKSAMEAANPEVLLDSGAVEAKVTSLAEADAQIRDCNRELLIHGIDVSRVHPTREWEPITRLRGPRALRLREFIEKAAPLGLFALRPVWLMTPDIASRVLQARPGTFDTVIFDEASQMPVEYALPSLFRSKIVIVSGDEKQMPPTTFFASKVENDEAAIFDGEEPEEEATEEEREAFAETWNRREIKDCPDLLQLARSALQSRTLQVHYRSKYRELISFSNASFYANGLSVPVRHPDETIRRIKPIEVLRSDGIYKSQTNPKEASDVVEYLSGLWEDASPPSVGVVTFNRKQADAIEDALEERAENDEAFRDALMRERERVEGGEDMGFFVKNVENVQGDERDVIVFSTTFGRNEHGVFRKSFGALGHAGGERRLNVAVTRAREKVVIVTSMPVSEISDLLTRRGGPRVPRDYLQGYLEYARTVSEGSADSGRTLLERLVTEKRADHEYESHVDDGFTKSVEKFLETSGWKPAKARDGGAFSLDFAITDPRTGLYAIGVECDAPRHLLLQRARAREVWRPKVLNGAVPFIHRVSSYAWTHSGDEERQRLKEAVENALFNGGGYQ</sequence>
<evidence type="ECO:0000259" key="3">
    <source>
        <dbReference type="PROSITE" id="PS50011"/>
    </source>
</evidence>
<feature type="domain" description="Protein kinase" evidence="3">
    <location>
        <begin position="107"/>
        <end position="349"/>
    </location>
</feature>
<dbReference type="InterPro" id="IPR025103">
    <property type="entry name" value="DUF4011"/>
</dbReference>
<evidence type="ECO:0000313" key="4">
    <source>
        <dbReference type="EMBL" id="TYO63732.1"/>
    </source>
</evidence>
<dbReference type="PROSITE" id="PS50011">
    <property type="entry name" value="PROTEIN_KINASE_DOM"/>
    <property type="match status" value="1"/>
</dbReference>
<keyword evidence="5" id="KW-1185">Reference proteome</keyword>
<dbReference type="Pfam" id="PF18741">
    <property type="entry name" value="MTES_1575"/>
    <property type="match status" value="1"/>
</dbReference>
<dbReference type="Pfam" id="PF13086">
    <property type="entry name" value="AAA_11"/>
    <property type="match status" value="1"/>
</dbReference>
<dbReference type="CDD" id="cd18808">
    <property type="entry name" value="SF1_C_Upf1"/>
    <property type="match status" value="1"/>
</dbReference>
<dbReference type="GO" id="GO:0004386">
    <property type="term" value="F:helicase activity"/>
    <property type="evidence" value="ECO:0007669"/>
    <property type="project" value="InterPro"/>
</dbReference>
<dbReference type="InterPro" id="IPR027417">
    <property type="entry name" value="P-loop_NTPase"/>
</dbReference>
<feature type="coiled-coil region" evidence="1">
    <location>
        <begin position="1060"/>
        <end position="1087"/>
    </location>
</feature>
<dbReference type="InterPro" id="IPR047187">
    <property type="entry name" value="SF1_C_Upf1"/>
</dbReference>
<dbReference type="GO" id="GO:0004672">
    <property type="term" value="F:protein kinase activity"/>
    <property type="evidence" value="ECO:0007669"/>
    <property type="project" value="InterPro"/>
</dbReference>
<proteinExistence type="predicted"/>
<comment type="caution">
    <text evidence="4">The sequence shown here is derived from an EMBL/GenBank/DDBJ whole genome shotgun (WGS) entry which is preliminary data.</text>
</comment>
<feature type="region of interest" description="Disordered" evidence="2">
    <location>
        <begin position="80"/>
        <end position="101"/>
    </location>
</feature>
<dbReference type="Proteomes" id="UP000324797">
    <property type="component" value="Unassembled WGS sequence"/>
</dbReference>
<dbReference type="InterPro" id="IPR045055">
    <property type="entry name" value="DNA2/NAM7-like"/>
</dbReference>
<organism evidence="4 5">
    <name type="scientific">Bradyrhizobium hipponense</name>
    <dbReference type="NCBI Taxonomy" id="2605638"/>
    <lineage>
        <taxon>Bacteria</taxon>
        <taxon>Pseudomonadati</taxon>
        <taxon>Pseudomonadota</taxon>
        <taxon>Alphaproteobacteria</taxon>
        <taxon>Hyphomicrobiales</taxon>
        <taxon>Nitrobacteraceae</taxon>
        <taxon>Bradyrhizobium</taxon>
    </lineage>
</organism>
<protein>
    <submittedName>
        <fullName evidence="4">DUF4011 domain-containing protein</fullName>
    </submittedName>
</protein>
<evidence type="ECO:0000313" key="5">
    <source>
        <dbReference type="Proteomes" id="UP000324797"/>
    </source>
</evidence>
<dbReference type="Gene3D" id="1.10.510.10">
    <property type="entry name" value="Transferase(Phosphotransferase) domain 1"/>
    <property type="match status" value="1"/>
</dbReference>
<feature type="region of interest" description="Disordered" evidence="2">
    <location>
        <begin position="30"/>
        <end position="61"/>
    </location>
</feature>
<dbReference type="InterPro" id="IPR000719">
    <property type="entry name" value="Prot_kinase_dom"/>
</dbReference>
<feature type="compositionally biased region" description="Pro residues" evidence="2">
    <location>
        <begin position="82"/>
        <end position="98"/>
    </location>
</feature>
<dbReference type="RefSeq" id="WP_148742424.1">
    <property type="nucleotide sequence ID" value="NZ_VSTH01000091.1"/>
</dbReference>
<dbReference type="EMBL" id="VSTH01000091">
    <property type="protein sequence ID" value="TYO63732.1"/>
    <property type="molecule type" value="Genomic_DNA"/>
</dbReference>
<keyword evidence="1" id="KW-0175">Coiled coil</keyword>
<dbReference type="SUPFAM" id="SSF52540">
    <property type="entry name" value="P-loop containing nucleoside triphosphate hydrolases"/>
    <property type="match status" value="1"/>
</dbReference>
<dbReference type="SMART" id="SM00220">
    <property type="entry name" value="S_TKc"/>
    <property type="match status" value="1"/>
</dbReference>
<feature type="compositionally biased region" description="Pro residues" evidence="2">
    <location>
        <begin position="37"/>
        <end position="53"/>
    </location>
</feature>